<dbReference type="Gene3D" id="1.10.1410.40">
    <property type="match status" value="1"/>
</dbReference>
<keyword evidence="1" id="KW-1185">Reference proteome</keyword>
<dbReference type="RefSeq" id="XP_022294729.1">
    <property type="nucleotide sequence ID" value="XM_022439021.1"/>
</dbReference>
<name>A0A8B8AWS3_CRAVI</name>
<accession>A0A8B8AWS3</accession>
<proteinExistence type="predicted"/>
<evidence type="ECO:0000313" key="1">
    <source>
        <dbReference type="Proteomes" id="UP000694844"/>
    </source>
</evidence>
<dbReference type="OrthoDB" id="6060960at2759"/>
<gene>
    <name evidence="2" type="primary">LOC111104859</name>
</gene>
<dbReference type="GeneID" id="111104859"/>
<protein>
    <submittedName>
        <fullName evidence="2">Uncharacterized protein LOC111104859 isoform X1</fullName>
    </submittedName>
</protein>
<dbReference type="AlphaFoldDB" id="A0A8B8AWS3"/>
<dbReference type="KEGG" id="cvn:111104859"/>
<reference evidence="2" key="1">
    <citation type="submission" date="2025-08" db="UniProtKB">
        <authorList>
            <consortium name="RefSeq"/>
        </authorList>
    </citation>
    <scope>IDENTIFICATION</scope>
    <source>
        <tissue evidence="2">Whole sample</tissue>
    </source>
</reference>
<dbReference type="Proteomes" id="UP000694844">
    <property type="component" value="Chromosome 7"/>
</dbReference>
<sequence>MFECQYTRISVGFKEFCILLLLNGLSVNTPKLDMATEEDEAIHQCYGKEMSTWICNQIFLRTLSNSKMIRNVKNLYLVKDFIGNLKFHGLILSHSVGSRGEMTYLEESDSDKMCIWEKIMLFQPTVHEGFVLEKVMVCQDTDVAIKQNCVVFVLDRTDCQQGYTKLKLIINDALKEIIQKRGKTFHMDLTEETPNGIYLSSIKFTEFSVQTLNSLNAFSKVFRHGPCATVILKGECGYQIKTLDGEELDFAQGFRICNLTKEGEHWLHIMDATTKENFWPSVKTVKKISTLSCEVVAVGGPDPDFSDSSLKWRISYTLWERELIWSFRDVQSHCYVFLKLFLKKRLKLISKEITSFHMKNVVFWESVNCSLEMLQSKANFFAFLKRCLIRLLWAIDEQNLLHFIDRDRNLFEFKFADEKAKRKLLTHLDEILIGSQNLIPIVFECIGRDDMKDLWDRCGLDPAAFLRRSHMSDENAPIENNQELIEFIGKLPIVSGIQAQVLLDTSDEILEQVLKNIDALNEIGVEKKYIEITEKIVRFHYKLMSTESCLCTDKELSDFISYRKTLFTDALSDRLYLSTCLIKYGKCFEAEVIIDEFLNTEPKLYMYHGKCSVCFGIAVEKGKVAYVKKVFLFDADKCPFVLDISISKGNDGCFPPAIKIQSSLELSVNLNPVVYMFYVKVLCDIRTKKNADYSLQRLYDSVYQGGLKQNNFREFNLLGHAYILTKRYQDAYDCFINSIRDNVSRNVPNSVFYLLLVLIHQMLY</sequence>
<dbReference type="PANTHER" id="PTHR10656:SF69">
    <property type="entry name" value="MAB-21-LIKE HHH_H2TH-LIKE DOMAIN-CONTAINING PROTEIN"/>
    <property type="match status" value="1"/>
</dbReference>
<organism evidence="1 2">
    <name type="scientific">Crassostrea virginica</name>
    <name type="common">Eastern oyster</name>
    <dbReference type="NCBI Taxonomy" id="6565"/>
    <lineage>
        <taxon>Eukaryota</taxon>
        <taxon>Metazoa</taxon>
        <taxon>Spiralia</taxon>
        <taxon>Lophotrochozoa</taxon>
        <taxon>Mollusca</taxon>
        <taxon>Bivalvia</taxon>
        <taxon>Autobranchia</taxon>
        <taxon>Pteriomorphia</taxon>
        <taxon>Ostreida</taxon>
        <taxon>Ostreoidea</taxon>
        <taxon>Ostreidae</taxon>
        <taxon>Crassostrea</taxon>
    </lineage>
</organism>
<dbReference type="InterPro" id="IPR024810">
    <property type="entry name" value="MAB21L/cGLR"/>
</dbReference>
<dbReference type="PANTHER" id="PTHR10656">
    <property type="entry name" value="CELL FATE DETERMINING PROTEIN MAB21-RELATED"/>
    <property type="match status" value="1"/>
</dbReference>
<dbReference type="SMART" id="SM01265">
    <property type="entry name" value="Mab-21"/>
    <property type="match status" value="1"/>
</dbReference>
<evidence type="ECO:0000313" key="2">
    <source>
        <dbReference type="RefSeq" id="XP_022294729.1"/>
    </source>
</evidence>